<organism evidence="1 2">
    <name type="scientific">Persea americana</name>
    <name type="common">Avocado</name>
    <dbReference type="NCBI Taxonomy" id="3435"/>
    <lineage>
        <taxon>Eukaryota</taxon>
        <taxon>Viridiplantae</taxon>
        <taxon>Streptophyta</taxon>
        <taxon>Embryophyta</taxon>
        <taxon>Tracheophyta</taxon>
        <taxon>Spermatophyta</taxon>
        <taxon>Magnoliopsida</taxon>
        <taxon>Magnoliidae</taxon>
        <taxon>Laurales</taxon>
        <taxon>Lauraceae</taxon>
        <taxon>Persea</taxon>
    </lineage>
</organism>
<dbReference type="Proteomes" id="UP001234297">
    <property type="component" value="Chromosome 9"/>
</dbReference>
<sequence>MLAVAILSTMENGSCSSAFLVDPDRFEFLESDLSGGKSFDRSVPVALDWVIGNETCEEAGKDSRSLACGNYSYCYNSENGAGYRCKCYDGFQGNPYLPNGCQDFDECADPETNPCFAICNNTPGSYCCSCPFGTTGDGRKNGTGCISIVAAAANKTDFPVLPVTLGMEILTTC</sequence>
<comment type="caution">
    <text evidence="1">The sequence shown here is derived from an EMBL/GenBank/DDBJ whole genome shotgun (WGS) entry which is preliminary data.</text>
</comment>
<protein>
    <submittedName>
        <fullName evidence="1">Uncharacterized protein</fullName>
    </submittedName>
</protein>
<gene>
    <name evidence="1" type="ORF">MRB53_028488</name>
</gene>
<evidence type="ECO:0000313" key="2">
    <source>
        <dbReference type="Proteomes" id="UP001234297"/>
    </source>
</evidence>
<evidence type="ECO:0000313" key="1">
    <source>
        <dbReference type="EMBL" id="KAJ8619959.1"/>
    </source>
</evidence>
<dbReference type="EMBL" id="CM056817">
    <property type="protein sequence ID" value="KAJ8619959.1"/>
    <property type="molecule type" value="Genomic_DNA"/>
</dbReference>
<name>A0ACC2KFP3_PERAE</name>
<accession>A0ACC2KFP3</accession>
<proteinExistence type="predicted"/>
<reference evidence="1 2" key="1">
    <citation type="journal article" date="2022" name="Hortic Res">
        <title>A haplotype resolved chromosomal level avocado genome allows analysis of novel avocado genes.</title>
        <authorList>
            <person name="Nath O."/>
            <person name="Fletcher S.J."/>
            <person name="Hayward A."/>
            <person name="Shaw L.M."/>
            <person name="Masouleh A.K."/>
            <person name="Furtado A."/>
            <person name="Henry R.J."/>
            <person name="Mitter N."/>
        </authorList>
    </citation>
    <scope>NUCLEOTIDE SEQUENCE [LARGE SCALE GENOMIC DNA]</scope>
    <source>
        <strain evidence="2">cv. Hass</strain>
    </source>
</reference>
<keyword evidence="2" id="KW-1185">Reference proteome</keyword>